<dbReference type="InterPro" id="IPR032675">
    <property type="entry name" value="LRR_dom_sf"/>
</dbReference>
<dbReference type="CDD" id="cd22160">
    <property type="entry name" value="F-box_AtFBL13-like"/>
    <property type="match status" value="1"/>
</dbReference>
<evidence type="ECO:0000259" key="1">
    <source>
        <dbReference type="PROSITE" id="PS50181"/>
    </source>
</evidence>
<dbReference type="Proteomes" id="UP000078284">
    <property type="component" value="Chromosome 4"/>
</dbReference>
<sequence length="453" mass="51301">MDTDLISNLPDDVLGKILSLVPTKLAAATSVLSKRWRNLLPLVDSLDFDETMLFYPDNKDGEDEASSYESGQRRRHSFSHFVDKTLALLSNAPLTEKFSLKCYHEDDGARINRWIRTALERGCLELNLEAANYLPIDSQYFTSNTLVKLTISDGFYPGGHLLPFGGVFFPALKTLTLVSVCFTSVEMINFFIHGCPALEELFLCVWMQYMSSPNVKRVTITSDFDDDIQRPSMVLKTPSLVYLDYSSYVAGNYYVVLDSLVEARLDLRLYEPIIYDEDGLWNAEVFGNITNLIEAIRTIKILHLSPSSLEVFYYCCDLPVLEDLVNLSIESDKEKGWEVMPRLLNKSPNLQTLVVKGLVHRVTYCCGDACACIRMKDREIVSCLSRCRVKVLKILGYGGSFRELKQMRHFLGKLKCLETVKVGVKEGSKKSNYLVANVMALPRVSSKCKIQFI</sequence>
<evidence type="ECO:0000313" key="3">
    <source>
        <dbReference type="Proteomes" id="UP000078284"/>
    </source>
</evidence>
<dbReference type="RefSeq" id="NP_001328988.1">
    <property type="nucleotide sequence ID" value="NM_001341836.1"/>
</dbReference>
<name>A0A178V097_ARATH</name>
<dbReference type="KEGG" id="ath:AT4G27050"/>
<dbReference type="AlphaFoldDB" id="A0A178V097"/>
<dbReference type="InterPro" id="IPR055411">
    <property type="entry name" value="LRR_FXL15/At3g58940/PEG3-like"/>
</dbReference>
<protein>
    <recommendedName>
        <fullName evidence="1">F-box domain-containing protein</fullName>
    </recommendedName>
</protein>
<dbReference type="Pfam" id="PF00646">
    <property type="entry name" value="F-box"/>
    <property type="match status" value="1"/>
</dbReference>
<comment type="caution">
    <text evidence="2">The sequence shown here is derived from an EMBL/GenBank/DDBJ whole genome shotgun (WGS) entry which is preliminary data.</text>
</comment>
<dbReference type="InterPro" id="IPR036047">
    <property type="entry name" value="F-box-like_dom_sf"/>
</dbReference>
<dbReference type="RefSeq" id="NP_001078451.1">
    <property type="nucleotide sequence ID" value="NM_001084982.1"/>
</dbReference>
<dbReference type="PANTHER" id="PTHR31293:SF22">
    <property type="entry name" value="BNAC06G06520D PROTEIN"/>
    <property type="match status" value="1"/>
</dbReference>
<dbReference type="OMA" id="HINSWIC"/>
<dbReference type="RefSeq" id="NP_194435.1">
    <property type="nucleotide sequence ID" value="NM_118839.4"/>
</dbReference>
<accession>A0A178V097</accession>
<dbReference type="SUPFAM" id="SSF52047">
    <property type="entry name" value="RNI-like"/>
    <property type="match status" value="1"/>
</dbReference>
<dbReference type="ExpressionAtlas" id="A0A178V097">
    <property type="expression patterns" value="baseline and differential"/>
</dbReference>
<dbReference type="EMBL" id="LUHQ01000004">
    <property type="protein sequence ID" value="OAO99345.1"/>
    <property type="molecule type" value="Genomic_DNA"/>
</dbReference>
<feature type="domain" description="F-box" evidence="1">
    <location>
        <begin position="3"/>
        <end position="51"/>
    </location>
</feature>
<dbReference type="RefSeq" id="NP_001031729.1">
    <property type="nucleotide sequence ID" value="NM_001036652.1"/>
</dbReference>
<dbReference type="Pfam" id="PF24758">
    <property type="entry name" value="LRR_At5g56370"/>
    <property type="match status" value="1"/>
</dbReference>
<reference evidence="3" key="1">
    <citation type="journal article" date="2016" name="Proc. Natl. Acad. Sci. U.S.A.">
        <title>Chromosome-level assembly of Arabidopsis thaliana Ler reveals the extent of translocation and inversion polymorphisms.</title>
        <authorList>
            <person name="Zapata L."/>
            <person name="Ding J."/>
            <person name="Willing E.M."/>
            <person name="Hartwig B."/>
            <person name="Bezdan D."/>
            <person name="Jiao W.B."/>
            <person name="Patel V."/>
            <person name="Velikkakam James G."/>
            <person name="Koornneef M."/>
            <person name="Ossowski S."/>
            <person name="Schneeberger K."/>
        </authorList>
    </citation>
    <scope>NUCLEOTIDE SEQUENCE [LARGE SCALE GENOMIC DNA]</scope>
    <source>
        <strain evidence="3">cv. Landsberg erecta</strain>
    </source>
</reference>
<dbReference type="PANTHER" id="PTHR31293">
    <property type="entry name" value="RNI-LIKE SUPERFAMILY PROTEIN"/>
    <property type="match status" value="1"/>
</dbReference>
<gene>
    <name evidence="2" type="ordered locus">AXX17_At4g31200</name>
</gene>
<dbReference type="InterPro" id="IPR055294">
    <property type="entry name" value="FBL60-like"/>
</dbReference>
<dbReference type="RefSeq" id="NP_974624.1">
    <property type="nucleotide sequence ID" value="NM_202895.2"/>
</dbReference>
<dbReference type="InterPro" id="IPR053781">
    <property type="entry name" value="F-box_AtFBL13-like"/>
</dbReference>
<dbReference type="Gene3D" id="3.80.10.10">
    <property type="entry name" value="Ribonuclease Inhibitor"/>
    <property type="match status" value="1"/>
</dbReference>
<dbReference type="InterPro" id="IPR001810">
    <property type="entry name" value="F-box_dom"/>
</dbReference>
<dbReference type="PhylomeDB" id="A0A178V097"/>
<organism evidence="2 3">
    <name type="scientific">Arabidopsis thaliana</name>
    <name type="common">Mouse-ear cress</name>
    <dbReference type="NCBI Taxonomy" id="3702"/>
    <lineage>
        <taxon>Eukaryota</taxon>
        <taxon>Viridiplantae</taxon>
        <taxon>Streptophyta</taxon>
        <taxon>Embryophyta</taxon>
        <taxon>Tracheophyta</taxon>
        <taxon>Spermatophyta</taxon>
        <taxon>Magnoliopsida</taxon>
        <taxon>eudicotyledons</taxon>
        <taxon>Gunneridae</taxon>
        <taxon>Pentapetalae</taxon>
        <taxon>rosids</taxon>
        <taxon>malvids</taxon>
        <taxon>Brassicales</taxon>
        <taxon>Brassicaceae</taxon>
        <taxon>Camelineae</taxon>
        <taxon>Arabidopsis</taxon>
    </lineage>
</organism>
<dbReference type="PROSITE" id="PS50181">
    <property type="entry name" value="FBOX"/>
    <property type="match status" value="1"/>
</dbReference>
<dbReference type="SMART" id="SM00579">
    <property type="entry name" value="FBD"/>
    <property type="match status" value="1"/>
</dbReference>
<dbReference type="InterPro" id="IPR006566">
    <property type="entry name" value="FBD"/>
</dbReference>
<dbReference type="SUPFAM" id="SSF81383">
    <property type="entry name" value="F-box domain"/>
    <property type="match status" value="1"/>
</dbReference>
<evidence type="ECO:0000313" key="2">
    <source>
        <dbReference type="EMBL" id="OAO99345.1"/>
    </source>
</evidence>
<proteinExistence type="predicted"/>